<dbReference type="AlphaFoldDB" id="A0A9X3ND67"/>
<feature type="domain" description="STAS" evidence="3">
    <location>
        <begin position="7"/>
        <end position="104"/>
    </location>
</feature>
<evidence type="ECO:0000256" key="2">
    <source>
        <dbReference type="RuleBase" id="RU003749"/>
    </source>
</evidence>
<dbReference type="GO" id="GO:0043856">
    <property type="term" value="F:anti-sigma factor antagonist activity"/>
    <property type="evidence" value="ECO:0007669"/>
    <property type="project" value="InterPro"/>
</dbReference>
<dbReference type="PANTHER" id="PTHR33495">
    <property type="entry name" value="ANTI-SIGMA FACTOR ANTAGONIST TM_1081-RELATED-RELATED"/>
    <property type="match status" value="1"/>
</dbReference>
<dbReference type="InterPro" id="IPR036513">
    <property type="entry name" value="STAS_dom_sf"/>
</dbReference>
<sequence>MLWIEPFTTEAKQVGKTTLVQVHGELDCSTVPSLEGQMDTVLRDGGGPVVLDLRELEFMDVSGLRLAVRLEARAQLHGQPFSMLEGDGQVARVFELTGMRRFVS</sequence>
<reference evidence="4" key="1">
    <citation type="submission" date="2022-10" db="EMBL/GenBank/DDBJ databases">
        <title>The WGS of Solirubrobacter phytolaccae KCTC 29190.</title>
        <authorList>
            <person name="Jiang Z."/>
        </authorList>
    </citation>
    <scope>NUCLEOTIDE SEQUENCE</scope>
    <source>
        <strain evidence="4">KCTC 29190</strain>
    </source>
</reference>
<dbReference type="PROSITE" id="PS50801">
    <property type="entry name" value="STAS"/>
    <property type="match status" value="1"/>
</dbReference>
<dbReference type="NCBIfam" id="TIGR00377">
    <property type="entry name" value="ant_ant_sig"/>
    <property type="match status" value="1"/>
</dbReference>
<evidence type="ECO:0000313" key="4">
    <source>
        <dbReference type="EMBL" id="MDA0184495.1"/>
    </source>
</evidence>
<dbReference type="Proteomes" id="UP001147653">
    <property type="component" value="Unassembled WGS sequence"/>
</dbReference>
<protein>
    <recommendedName>
        <fullName evidence="2">Anti-sigma factor antagonist</fullName>
    </recommendedName>
</protein>
<dbReference type="Gene3D" id="3.30.750.24">
    <property type="entry name" value="STAS domain"/>
    <property type="match status" value="1"/>
</dbReference>
<accession>A0A9X3ND67</accession>
<name>A0A9X3ND67_9ACTN</name>
<dbReference type="InterPro" id="IPR002645">
    <property type="entry name" value="STAS_dom"/>
</dbReference>
<dbReference type="SUPFAM" id="SSF52091">
    <property type="entry name" value="SpoIIaa-like"/>
    <property type="match status" value="1"/>
</dbReference>
<comment type="caution">
    <text evidence="4">The sequence shown here is derived from an EMBL/GenBank/DDBJ whole genome shotgun (WGS) entry which is preliminary data.</text>
</comment>
<gene>
    <name evidence="4" type="ORF">OJ997_29595</name>
</gene>
<dbReference type="EMBL" id="JAPDDP010000077">
    <property type="protein sequence ID" value="MDA0184495.1"/>
    <property type="molecule type" value="Genomic_DNA"/>
</dbReference>
<dbReference type="PANTHER" id="PTHR33495:SF2">
    <property type="entry name" value="ANTI-SIGMA FACTOR ANTAGONIST TM_1081-RELATED"/>
    <property type="match status" value="1"/>
</dbReference>
<dbReference type="RefSeq" id="WP_270028949.1">
    <property type="nucleotide sequence ID" value="NZ_JAPDDP010000077.1"/>
</dbReference>
<dbReference type="Pfam" id="PF13466">
    <property type="entry name" value="STAS_2"/>
    <property type="match status" value="1"/>
</dbReference>
<organism evidence="4 5">
    <name type="scientific">Solirubrobacter phytolaccae</name>
    <dbReference type="NCBI Taxonomy" id="1404360"/>
    <lineage>
        <taxon>Bacteria</taxon>
        <taxon>Bacillati</taxon>
        <taxon>Actinomycetota</taxon>
        <taxon>Thermoleophilia</taxon>
        <taxon>Solirubrobacterales</taxon>
        <taxon>Solirubrobacteraceae</taxon>
        <taxon>Solirubrobacter</taxon>
    </lineage>
</organism>
<dbReference type="InterPro" id="IPR003658">
    <property type="entry name" value="Anti-sigma_ant"/>
</dbReference>
<evidence type="ECO:0000313" key="5">
    <source>
        <dbReference type="Proteomes" id="UP001147653"/>
    </source>
</evidence>
<evidence type="ECO:0000259" key="3">
    <source>
        <dbReference type="PROSITE" id="PS50801"/>
    </source>
</evidence>
<dbReference type="CDD" id="cd07043">
    <property type="entry name" value="STAS_anti-anti-sigma_factors"/>
    <property type="match status" value="1"/>
</dbReference>
<proteinExistence type="inferred from homology"/>
<evidence type="ECO:0000256" key="1">
    <source>
        <dbReference type="ARBA" id="ARBA00009013"/>
    </source>
</evidence>
<keyword evidence="5" id="KW-1185">Reference proteome</keyword>
<dbReference type="InterPro" id="IPR058548">
    <property type="entry name" value="MlaB-like_STAS"/>
</dbReference>
<comment type="similarity">
    <text evidence="1 2">Belongs to the anti-sigma-factor antagonist family.</text>
</comment>